<reference evidence="1 2" key="1">
    <citation type="submission" date="2024-01" db="EMBL/GenBank/DDBJ databases">
        <title>Genome assemblies of Stephania.</title>
        <authorList>
            <person name="Yang L."/>
        </authorList>
    </citation>
    <scope>NUCLEOTIDE SEQUENCE [LARGE SCALE GENOMIC DNA]</scope>
    <source>
        <strain evidence="1">YNDBR</strain>
        <tissue evidence="1">Leaf</tissue>
    </source>
</reference>
<evidence type="ECO:0000313" key="2">
    <source>
        <dbReference type="Proteomes" id="UP001420932"/>
    </source>
</evidence>
<sequence length="52" mass="5494">MVASKGLEIFRNCSQGRVSIANLSLVKASEAAKFHVKLLSLSRSVSGLATFA</sequence>
<protein>
    <submittedName>
        <fullName evidence="1">Uncharacterized protein</fullName>
    </submittedName>
</protein>
<name>A0AAP0JJ48_9MAGN</name>
<comment type="caution">
    <text evidence="1">The sequence shown here is derived from an EMBL/GenBank/DDBJ whole genome shotgun (WGS) entry which is preliminary data.</text>
</comment>
<gene>
    <name evidence="1" type="ORF">Syun_014109</name>
</gene>
<accession>A0AAP0JJ48</accession>
<proteinExistence type="predicted"/>
<dbReference type="Proteomes" id="UP001420932">
    <property type="component" value="Unassembled WGS sequence"/>
</dbReference>
<evidence type="ECO:0000313" key="1">
    <source>
        <dbReference type="EMBL" id="KAK9134779.1"/>
    </source>
</evidence>
<organism evidence="1 2">
    <name type="scientific">Stephania yunnanensis</name>
    <dbReference type="NCBI Taxonomy" id="152371"/>
    <lineage>
        <taxon>Eukaryota</taxon>
        <taxon>Viridiplantae</taxon>
        <taxon>Streptophyta</taxon>
        <taxon>Embryophyta</taxon>
        <taxon>Tracheophyta</taxon>
        <taxon>Spermatophyta</taxon>
        <taxon>Magnoliopsida</taxon>
        <taxon>Ranunculales</taxon>
        <taxon>Menispermaceae</taxon>
        <taxon>Menispermoideae</taxon>
        <taxon>Cissampelideae</taxon>
        <taxon>Stephania</taxon>
    </lineage>
</organism>
<keyword evidence="2" id="KW-1185">Reference proteome</keyword>
<dbReference type="AlphaFoldDB" id="A0AAP0JJ48"/>
<dbReference type="EMBL" id="JBBNAF010000006">
    <property type="protein sequence ID" value="KAK9134779.1"/>
    <property type="molecule type" value="Genomic_DNA"/>
</dbReference>